<keyword evidence="3" id="KW-1185">Reference proteome</keyword>
<organism evidence="2 3">
    <name type="scientific">Methyloligella solikamskensis</name>
    <dbReference type="NCBI Taxonomy" id="1177756"/>
    <lineage>
        <taxon>Bacteria</taxon>
        <taxon>Pseudomonadati</taxon>
        <taxon>Pseudomonadota</taxon>
        <taxon>Alphaproteobacteria</taxon>
        <taxon>Hyphomicrobiales</taxon>
        <taxon>Hyphomicrobiaceae</taxon>
        <taxon>Methyloligella</taxon>
    </lineage>
</organism>
<keyword evidence="1" id="KW-0812">Transmembrane</keyword>
<proteinExistence type="predicted"/>
<reference evidence="3" key="1">
    <citation type="journal article" date="2019" name="Int. J. Syst. Evol. Microbiol.">
        <title>The Global Catalogue of Microorganisms (GCM) 10K type strain sequencing project: providing services to taxonomists for standard genome sequencing and annotation.</title>
        <authorList>
            <consortium name="The Broad Institute Genomics Platform"/>
            <consortium name="The Broad Institute Genome Sequencing Center for Infectious Disease"/>
            <person name="Wu L."/>
            <person name="Ma J."/>
        </authorList>
    </citation>
    <scope>NUCLEOTIDE SEQUENCE [LARGE SCALE GENOMIC DNA]</scope>
    <source>
        <strain evidence="3">CCUG 61697</strain>
    </source>
</reference>
<dbReference type="EMBL" id="JBHTJO010000001">
    <property type="protein sequence ID" value="MFD0986532.1"/>
    <property type="molecule type" value="Genomic_DNA"/>
</dbReference>
<gene>
    <name evidence="2" type="ORF">ACFQ2F_05420</name>
</gene>
<evidence type="ECO:0000313" key="3">
    <source>
        <dbReference type="Proteomes" id="UP001597102"/>
    </source>
</evidence>
<comment type="caution">
    <text evidence="2">The sequence shown here is derived from an EMBL/GenBank/DDBJ whole genome shotgun (WGS) entry which is preliminary data.</text>
</comment>
<evidence type="ECO:0000313" key="2">
    <source>
        <dbReference type="EMBL" id="MFD0986532.1"/>
    </source>
</evidence>
<dbReference type="Pfam" id="PF14248">
    <property type="entry name" value="DUF4345"/>
    <property type="match status" value="1"/>
</dbReference>
<keyword evidence="1" id="KW-0472">Membrane</keyword>
<dbReference type="InterPro" id="IPR025597">
    <property type="entry name" value="DUF4345"/>
</dbReference>
<evidence type="ECO:0000256" key="1">
    <source>
        <dbReference type="SAM" id="Phobius"/>
    </source>
</evidence>
<protein>
    <submittedName>
        <fullName evidence="2">DUF4345 domain-containing protein</fullName>
    </submittedName>
</protein>
<keyword evidence="1" id="KW-1133">Transmembrane helix</keyword>
<feature type="transmembrane region" description="Helical" evidence="1">
    <location>
        <begin position="105"/>
        <end position="125"/>
    </location>
</feature>
<feature type="transmembrane region" description="Helical" evidence="1">
    <location>
        <begin position="79"/>
        <end position="99"/>
    </location>
</feature>
<name>A0ABW3J878_9HYPH</name>
<feature type="transmembrane region" description="Helical" evidence="1">
    <location>
        <begin position="51"/>
        <end position="72"/>
    </location>
</feature>
<sequence length="129" mass="14017">MYKSWDLKRALLILTAGIVCVIALLYGLDPQWFARSFLGLSDLSVGSAHILRAVMGLYLALAGFWLACALTAKHKNTAVLTIMVFAGGLLAGRCLSFAIDGLPDPLLIVYAGLEASVLPLAWWVWRLPE</sequence>
<accession>A0ABW3J878</accession>
<dbReference type="RefSeq" id="WP_379086840.1">
    <property type="nucleotide sequence ID" value="NZ_JBHTJO010000001.1"/>
</dbReference>
<dbReference type="Proteomes" id="UP001597102">
    <property type="component" value="Unassembled WGS sequence"/>
</dbReference>